<keyword evidence="1" id="KW-1133">Transmembrane helix</keyword>
<name>A0ABQ9EGI8_TEGGR</name>
<gene>
    <name evidence="3" type="ORF">KUTeg_019031</name>
</gene>
<reference evidence="3 4" key="1">
    <citation type="submission" date="2022-12" db="EMBL/GenBank/DDBJ databases">
        <title>Chromosome-level genome of Tegillarca granosa.</title>
        <authorList>
            <person name="Kim J."/>
        </authorList>
    </citation>
    <scope>NUCLEOTIDE SEQUENCE [LARGE SCALE GENOMIC DNA]</scope>
    <source>
        <strain evidence="3">Teg-2019</strain>
        <tissue evidence="3">Adductor muscle</tissue>
    </source>
</reference>
<keyword evidence="1" id="KW-0472">Membrane</keyword>
<comment type="caution">
    <text evidence="3">The sequence shown here is derived from an EMBL/GenBank/DDBJ whole genome shotgun (WGS) entry which is preliminary data.</text>
</comment>
<dbReference type="InterPro" id="IPR024881">
    <property type="entry name" value="Tip"/>
</dbReference>
<feature type="signal peptide" evidence="2">
    <location>
        <begin position="1"/>
        <end position="25"/>
    </location>
</feature>
<accession>A0ABQ9EGI8</accession>
<dbReference type="PANTHER" id="PTHR13412">
    <property type="entry name" value="T-CELL IMMUNOMODULATORY PROTEIN HOMOLOG"/>
    <property type="match status" value="1"/>
</dbReference>
<dbReference type="EMBL" id="JARBDR010000917">
    <property type="protein sequence ID" value="KAJ8302635.1"/>
    <property type="molecule type" value="Genomic_DNA"/>
</dbReference>
<evidence type="ECO:0000256" key="2">
    <source>
        <dbReference type="SAM" id="SignalP"/>
    </source>
</evidence>
<keyword evidence="4" id="KW-1185">Reference proteome</keyword>
<evidence type="ECO:0000256" key="1">
    <source>
        <dbReference type="SAM" id="Phobius"/>
    </source>
</evidence>
<sequence>MMTHLNHKLYVLFVICSFFSKLTISSLTDVTSKSLGVNSEGSIAAFGDFNADKHIDIFVLLENGRPTYLMFSMKQETGYHVTSNTECKMGGMVRIELEPWHCQSKAEDPYRIQDLIDISKQGGDCVTITGVLPGDYNGDNQMDILITCQSQGQTDISVSVYIYWGSQRNINVDKLVDQPMILDVNGDMIPDLFGEKSPGQRYFWIFGDSKTNYTEVPISNSSIPGGFLPLKQPQSSAFVDMNGDLNADLCVLSEINSKPQLEIWHRTTEEPNFVFFQNIPLMPEGMKMYGQASFVDLDGNGVIDMLIPVCKDELCTQSFISVMHKIGDKYQWALLPISFTSLDMIWGFFPNTKSPGINYNTNTLRMGDFNLDGYPDILTVIQNTTKGNMTQRAVMLYNVPCQGSQCGGFSRTFQISWRTSFHGIKEKGLLPAFYDYHENGILDVIVTTQTEDKNYKIHLWQHTFTEDACFLKVMVLSGLCYNNCPLNKEPYGVNQPGPVVKYNTLDNNGDPQTGTGIPTQEKKTKTKTFKSIIPNSQIVIIPYPINDPSSRLVLLTGAALLGTCGFIAGIVGILHWREKVEDKKEKLQEAHKFHFDAM</sequence>
<dbReference type="InterPro" id="IPR028994">
    <property type="entry name" value="Integrin_alpha_N"/>
</dbReference>
<dbReference type="PANTHER" id="PTHR13412:SF0">
    <property type="entry name" value="T-CELL IMMUNOMODULATORY PROTEIN"/>
    <property type="match status" value="1"/>
</dbReference>
<evidence type="ECO:0000313" key="3">
    <source>
        <dbReference type="EMBL" id="KAJ8302635.1"/>
    </source>
</evidence>
<feature type="transmembrane region" description="Helical" evidence="1">
    <location>
        <begin position="552"/>
        <end position="576"/>
    </location>
</feature>
<keyword evidence="2" id="KW-0732">Signal</keyword>
<evidence type="ECO:0000313" key="4">
    <source>
        <dbReference type="Proteomes" id="UP001217089"/>
    </source>
</evidence>
<proteinExistence type="predicted"/>
<evidence type="ECO:0008006" key="5">
    <source>
        <dbReference type="Google" id="ProtNLM"/>
    </source>
</evidence>
<feature type="chain" id="PRO_5047206820" description="T-cell immunomodulatory protein" evidence="2">
    <location>
        <begin position="26"/>
        <end position="598"/>
    </location>
</feature>
<organism evidence="3 4">
    <name type="scientific">Tegillarca granosa</name>
    <name type="common">Malaysian cockle</name>
    <name type="synonym">Anadara granosa</name>
    <dbReference type="NCBI Taxonomy" id="220873"/>
    <lineage>
        <taxon>Eukaryota</taxon>
        <taxon>Metazoa</taxon>
        <taxon>Spiralia</taxon>
        <taxon>Lophotrochozoa</taxon>
        <taxon>Mollusca</taxon>
        <taxon>Bivalvia</taxon>
        <taxon>Autobranchia</taxon>
        <taxon>Pteriomorphia</taxon>
        <taxon>Arcoida</taxon>
        <taxon>Arcoidea</taxon>
        <taxon>Arcidae</taxon>
        <taxon>Tegillarca</taxon>
    </lineage>
</organism>
<dbReference type="Proteomes" id="UP001217089">
    <property type="component" value="Unassembled WGS sequence"/>
</dbReference>
<keyword evidence="1" id="KW-0812">Transmembrane</keyword>
<protein>
    <recommendedName>
        <fullName evidence="5">T-cell immunomodulatory protein</fullName>
    </recommendedName>
</protein>
<dbReference type="Gene3D" id="2.130.10.130">
    <property type="entry name" value="Integrin alpha, N-terminal"/>
    <property type="match status" value="1"/>
</dbReference>
<dbReference type="SUPFAM" id="SSF69318">
    <property type="entry name" value="Integrin alpha N-terminal domain"/>
    <property type="match status" value="1"/>
</dbReference>